<comment type="similarity">
    <text evidence="1">Belongs to the site-specific recombinase resolvase family.</text>
</comment>
<dbReference type="InterPro" id="IPR006119">
    <property type="entry name" value="Resolv_N"/>
</dbReference>
<dbReference type="FunFam" id="3.40.50.1390:FF:000001">
    <property type="entry name" value="DNA recombinase"/>
    <property type="match status" value="1"/>
</dbReference>
<evidence type="ECO:0000256" key="3">
    <source>
        <dbReference type="ARBA" id="ARBA00023125"/>
    </source>
</evidence>
<dbReference type="SUPFAM" id="SSF53041">
    <property type="entry name" value="Resolvase-like"/>
    <property type="match status" value="1"/>
</dbReference>
<dbReference type="InterPro" id="IPR009057">
    <property type="entry name" value="Homeodomain-like_sf"/>
</dbReference>
<dbReference type="InterPro" id="IPR006120">
    <property type="entry name" value="Resolvase_HTH_dom"/>
</dbReference>
<dbReference type="Gene3D" id="1.10.10.60">
    <property type="entry name" value="Homeodomain-like"/>
    <property type="match status" value="1"/>
</dbReference>
<dbReference type="PANTHER" id="PTHR30461">
    <property type="entry name" value="DNA-INVERTASE FROM LAMBDOID PROPHAGE"/>
    <property type="match status" value="1"/>
</dbReference>
<dbReference type="Gene3D" id="3.40.50.1390">
    <property type="entry name" value="Resolvase, N-terminal catalytic domain"/>
    <property type="match status" value="1"/>
</dbReference>
<proteinExistence type="inferred from homology"/>
<dbReference type="GO" id="GO:0015074">
    <property type="term" value="P:DNA integration"/>
    <property type="evidence" value="ECO:0007669"/>
    <property type="project" value="UniProtKB-KW"/>
</dbReference>
<keyword evidence="4" id="KW-0233">DNA recombination</keyword>
<dbReference type="InterPro" id="IPR050639">
    <property type="entry name" value="SSR_resolvase"/>
</dbReference>
<dbReference type="PANTHER" id="PTHR30461:SF2">
    <property type="entry name" value="SERINE RECOMBINASE PINE-RELATED"/>
    <property type="match status" value="1"/>
</dbReference>
<sequence>MPTPLAGVLVGYGRVSTREQNLARQQAALSAAGCAKCFFDKASGKNADRPGLHEAFEYLRPGDALTVVSLDRLGRSLEDLITIVGRLKRHGVGFQSLHEKLDTTTAGGMFVFHVFAALAEFIRTIIVANTNEGLAAARARGQRLGRPPVMTPEKIAYAMQLLAEPERSMSSIAKLLGISRSTLYKALPELVPPQLARDRLAAQLAALPADTRPAPSLRPYDAQLSAEGDSAPFADCY</sequence>
<keyword evidence="2" id="KW-0229">DNA integration</keyword>
<evidence type="ECO:0000256" key="4">
    <source>
        <dbReference type="ARBA" id="ARBA00023172"/>
    </source>
</evidence>
<dbReference type="Pfam" id="PF00239">
    <property type="entry name" value="Resolvase"/>
    <property type="match status" value="1"/>
</dbReference>
<feature type="domain" description="Resolvase/invertase-type recombinase catalytic" evidence="5">
    <location>
        <begin position="8"/>
        <end position="141"/>
    </location>
</feature>
<dbReference type="CDD" id="cd00569">
    <property type="entry name" value="HTH_Hin_like"/>
    <property type="match status" value="1"/>
</dbReference>
<dbReference type="EMBL" id="CP157974">
    <property type="protein sequence ID" value="XBT80675.1"/>
    <property type="molecule type" value="Genomic_DNA"/>
</dbReference>
<reference evidence="6" key="1">
    <citation type="submission" date="2024-06" db="EMBL/GenBank/DDBJ databases">
        <title>Micromonospora sp. strain HUAS YX12 genome sequences.</title>
        <authorList>
            <person name="Mo P."/>
        </authorList>
    </citation>
    <scope>NUCLEOTIDE SEQUENCE</scope>
    <source>
        <strain evidence="6">HUAS YX12</strain>
    </source>
</reference>
<dbReference type="GO" id="GO:0000150">
    <property type="term" value="F:DNA strand exchange activity"/>
    <property type="evidence" value="ECO:0007669"/>
    <property type="project" value="InterPro"/>
</dbReference>
<dbReference type="PROSITE" id="PS51736">
    <property type="entry name" value="RECOMBINASES_3"/>
    <property type="match status" value="1"/>
</dbReference>
<name>A0AAU7QZW5_9ACTN</name>
<dbReference type="SMART" id="SM00857">
    <property type="entry name" value="Resolvase"/>
    <property type="match status" value="1"/>
</dbReference>
<dbReference type="CDD" id="cd03768">
    <property type="entry name" value="SR_ResInv"/>
    <property type="match status" value="1"/>
</dbReference>
<dbReference type="Pfam" id="PF02796">
    <property type="entry name" value="HTH_7"/>
    <property type="match status" value="1"/>
</dbReference>
<gene>
    <name evidence="6" type="ORF">ABIH81_23925</name>
</gene>
<dbReference type="RefSeq" id="WP_349877127.1">
    <property type="nucleotide sequence ID" value="NZ_CP157974.1"/>
</dbReference>
<dbReference type="SUPFAM" id="SSF46689">
    <property type="entry name" value="Homeodomain-like"/>
    <property type="match status" value="1"/>
</dbReference>
<evidence type="ECO:0000259" key="5">
    <source>
        <dbReference type="PROSITE" id="PS51736"/>
    </source>
</evidence>
<evidence type="ECO:0000313" key="6">
    <source>
        <dbReference type="EMBL" id="XBT80675.1"/>
    </source>
</evidence>
<evidence type="ECO:0000256" key="2">
    <source>
        <dbReference type="ARBA" id="ARBA00022908"/>
    </source>
</evidence>
<keyword evidence="3" id="KW-0238">DNA-binding</keyword>
<organism evidence="6">
    <name type="scientific">Micromonospora sp. HUAS YX12</name>
    <dbReference type="NCBI Taxonomy" id="3156396"/>
    <lineage>
        <taxon>Bacteria</taxon>
        <taxon>Bacillati</taxon>
        <taxon>Actinomycetota</taxon>
        <taxon>Actinomycetes</taxon>
        <taxon>Micromonosporales</taxon>
        <taxon>Micromonosporaceae</taxon>
        <taxon>Micromonospora</taxon>
    </lineage>
</organism>
<protein>
    <submittedName>
        <fullName evidence="6">Recombinase family protein</fullName>
    </submittedName>
</protein>
<dbReference type="InterPro" id="IPR036162">
    <property type="entry name" value="Resolvase-like_N_sf"/>
</dbReference>
<accession>A0AAU7QZW5</accession>
<dbReference type="GO" id="GO:0003677">
    <property type="term" value="F:DNA binding"/>
    <property type="evidence" value="ECO:0007669"/>
    <property type="project" value="UniProtKB-KW"/>
</dbReference>
<dbReference type="AlphaFoldDB" id="A0AAU7QZW5"/>
<evidence type="ECO:0000256" key="1">
    <source>
        <dbReference type="ARBA" id="ARBA00009913"/>
    </source>
</evidence>